<evidence type="ECO:0000313" key="1">
    <source>
        <dbReference type="EMBL" id="MBO0932695.1"/>
    </source>
</evidence>
<keyword evidence="2" id="KW-1185">Reference proteome</keyword>
<dbReference type="RefSeq" id="WP_207336661.1">
    <property type="nucleotide sequence ID" value="NZ_JAFMYU010000014.1"/>
</dbReference>
<gene>
    <name evidence="1" type="ORF">J2I48_16920</name>
</gene>
<dbReference type="Pfam" id="PF13707">
    <property type="entry name" value="RloB"/>
    <property type="match status" value="1"/>
</dbReference>
<comment type="caution">
    <text evidence="1">The sequence shown here is derived from an EMBL/GenBank/DDBJ whole genome shotgun (WGS) entry which is preliminary data.</text>
</comment>
<dbReference type="AlphaFoldDB" id="A0A939K1W7"/>
<dbReference type="EMBL" id="JAFMYU010000014">
    <property type="protein sequence ID" value="MBO0932695.1"/>
    <property type="molecule type" value="Genomic_DNA"/>
</dbReference>
<sequence>MPKLNRAYKKGGAHRDARLFVIVAEGEREDEYFTHFNSLSQRIRVLPIPREEGASAPKHFISRLQAAVKSGDYDPDDSDQIWFVCDTDRWRGQLGELIANCKQHPNWQAAISNPCFEVWLHYHSGPVNAQKVSCSHLKTTLAQSSLGEFSPKQYCATIEDAIRYAEQADLTPQSEMPITMQTKLYKLAKEMRQFL</sequence>
<reference evidence="1 2" key="1">
    <citation type="submission" date="2021-03" db="EMBL/GenBank/DDBJ databases">
        <title>Fibrella sp. HMF5036 genome sequencing and assembly.</title>
        <authorList>
            <person name="Kang H."/>
            <person name="Kim H."/>
            <person name="Bae S."/>
            <person name="Joh K."/>
        </authorList>
    </citation>
    <scope>NUCLEOTIDE SEQUENCE [LARGE SCALE GENOMIC DNA]</scope>
    <source>
        <strain evidence="1 2">HMF5036</strain>
    </source>
</reference>
<organism evidence="1 2">
    <name type="scientific">Fibrella aquatilis</name>
    <dbReference type="NCBI Taxonomy" id="2817059"/>
    <lineage>
        <taxon>Bacteria</taxon>
        <taxon>Pseudomonadati</taxon>
        <taxon>Bacteroidota</taxon>
        <taxon>Cytophagia</taxon>
        <taxon>Cytophagales</taxon>
        <taxon>Spirosomataceae</taxon>
        <taxon>Fibrella</taxon>
    </lineage>
</organism>
<accession>A0A939K1W7</accession>
<name>A0A939K1W7_9BACT</name>
<dbReference type="InterPro" id="IPR025591">
    <property type="entry name" value="RloB"/>
</dbReference>
<evidence type="ECO:0000313" key="2">
    <source>
        <dbReference type="Proteomes" id="UP000664795"/>
    </source>
</evidence>
<protein>
    <submittedName>
        <fullName evidence="1">RloB domain-containing protein</fullName>
    </submittedName>
</protein>
<proteinExistence type="predicted"/>
<dbReference type="Proteomes" id="UP000664795">
    <property type="component" value="Unassembled WGS sequence"/>
</dbReference>